<dbReference type="EMBL" id="CM046395">
    <property type="protein sequence ID" value="KAI8541412.1"/>
    <property type="molecule type" value="Genomic_DNA"/>
</dbReference>
<protein>
    <submittedName>
        <fullName evidence="1">Uncharacterized protein</fullName>
    </submittedName>
</protein>
<sequence>MDLDDEGRLRNVFWADARSRAACKEFGDVVTFDTTYLVNKYDMPFAPFVSVNHHGQSILLGCGLISHEDTKSFSWLFKTWMTCMWGCAPKAIITDQCMAMKNAIEEVFPNTRHRWCIWHIMKKVPEKLGKYDAYKSISPSFHNVVYDSLTKDEFEDAWEVFIKKFKLEDNQWLQGLYLERNRWVPAFVKDVFWAGMSSTQRSESMNHYFDDYINSKTTLKQFVEQYENALAKKVDNEKNEDTKSSQSYIPCIVEDELEKQFQSAYTNAKVKEFQNEFVGKLNCSLHETKARDVWSEYEVKEWVTFGEEKRKKRVSFTVNFNGETNEANCNCRLFEFRGMVCRHQLMVFHERGVQRVPDKYVFRRWRKDVKRVHTKVRIKYDNSSSTIEARRHDNMCNLSNEVADLAEDSQEKYDKVMTRLLELKRELIESSNVCGSNMTSGTPNNSFSIGDEILSSKETTNILDPIQLRRKGRPPTKRKQGFVEKVGKKKIETQKKTLSKEKAKEVETQERLGHNNCQVQEVGTQESVINVNSYPSYMGQLMWPNMMSCNMQPNMAQGGSVLPAQGGSILPFSPSLCPTGTGFNQFINNFSSSQSNMPSFTGTQVWGRGQSTFLGDQGQDWRGAQPNFMESQGQGGGGAHQSFTEMIFARHYGEE</sequence>
<evidence type="ECO:0000313" key="1">
    <source>
        <dbReference type="EMBL" id="KAI8541412.1"/>
    </source>
</evidence>
<proteinExistence type="predicted"/>
<dbReference type="Proteomes" id="UP001062846">
    <property type="component" value="Chromosome 8"/>
</dbReference>
<evidence type="ECO:0000313" key="2">
    <source>
        <dbReference type="Proteomes" id="UP001062846"/>
    </source>
</evidence>
<reference evidence="1" key="1">
    <citation type="submission" date="2022-02" db="EMBL/GenBank/DDBJ databases">
        <title>Plant Genome Project.</title>
        <authorList>
            <person name="Zhang R.-G."/>
        </authorList>
    </citation>
    <scope>NUCLEOTIDE SEQUENCE</scope>
    <source>
        <strain evidence="1">AT1</strain>
    </source>
</reference>
<gene>
    <name evidence="1" type="ORF">RHMOL_Rhmol08G0058500</name>
</gene>
<organism evidence="1 2">
    <name type="scientific">Rhododendron molle</name>
    <name type="common">Chinese azalea</name>
    <name type="synonym">Azalea mollis</name>
    <dbReference type="NCBI Taxonomy" id="49168"/>
    <lineage>
        <taxon>Eukaryota</taxon>
        <taxon>Viridiplantae</taxon>
        <taxon>Streptophyta</taxon>
        <taxon>Embryophyta</taxon>
        <taxon>Tracheophyta</taxon>
        <taxon>Spermatophyta</taxon>
        <taxon>Magnoliopsida</taxon>
        <taxon>eudicotyledons</taxon>
        <taxon>Gunneridae</taxon>
        <taxon>Pentapetalae</taxon>
        <taxon>asterids</taxon>
        <taxon>Ericales</taxon>
        <taxon>Ericaceae</taxon>
        <taxon>Ericoideae</taxon>
        <taxon>Rhodoreae</taxon>
        <taxon>Rhododendron</taxon>
    </lineage>
</organism>
<comment type="caution">
    <text evidence="1">The sequence shown here is derived from an EMBL/GenBank/DDBJ whole genome shotgun (WGS) entry which is preliminary data.</text>
</comment>
<accession>A0ACC0MLM2</accession>
<keyword evidence="2" id="KW-1185">Reference proteome</keyword>
<name>A0ACC0MLM2_RHOML</name>